<evidence type="ECO:0000313" key="2">
    <source>
        <dbReference type="Proteomes" id="UP000000845"/>
    </source>
</evidence>
<dbReference type="Proteomes" id="UP000000845">
    <property type="component" value="Chromosome"/>
</dbReference>
<dbReference type="STRING" id="526218.Sterm_1435"/>
<dbReference type="AlphaFoldDB" id="D1AHR3"/>
<evidence type="ECO:0000313" key="1">
    <source>
        <dbReference type="EMBL" id="ACZ08297.1"/>
    </source>
</evidence>
<accession>D1AHR3</accession>
<name>D1AHR3_SEBTE</name>
<dbReference type="InterPro" id="IPR049254">
    <property type="entry name" value="Phage_tail_terminator"/>
</dbReference>
<organism evidence="1 2">
    <name type="scientific">Sebaldella termitidis (strain ATCC 33386 / NCTC 11300)</name>
    <dbReference type="NCBI Taxonomy" id="526218"/>
    <lineage>
        <taxon>Bacteria</taxon>
        <taxon>Fusobacteriati</taxon>
        <taxon>Fusobacteriota</taxon>
        <taxon>Fusobacteriia</taxon>
        <taxon>Fusobacteriales</taxon>
        <taxon>Leptotrichiaceae</taxon>
        <taxon>Sebaldella</taxon>
    </lineage>
</organism>
<reference evidence="2" key="1">
    <citation type="submission" date="2009-09" db="EMBL/GenBank/DDBJ databases">
        <title>The complete chromosome of Sebaldella termitidis ATCC 33386.</title>
        <authorList>
            <consortium name="US DOE Joint Genome Institute (JGI-PGF)"/>
            <person name="Lucas S."/>
            <person name="Copeland A."/>
            <person name="Lapidus A."/>
            <person name="Glavina del Rio T."/>
            <person name="Dalin E."/>
            <person name="Tice H."/>
            <person name="Bruce D."/>
            <person name="Goodwin L."/>
            <person name="Pitluck S."/>
            <person name="Kyrpides N."/>
            <person name="Mavromatis K."/>
            <person name="Ivanova N."/>
            <person name="Mikhailova N."/>
            <person name="Sims D."/>
            <person name="Meincke L."/>
            <person name="Brettin T."/>
            <person name="Detter J.C."/>
            <person name="Han C."/>
            <person name="Larimer F."/>
            <person name="Land M."/>
            <person name="Hauser L."/>
            <person name="Markowitz V."/>
            <person name="Cheng J.F."/>
            <person name="Hugenholtz P."/>
            <person name="Woyke T."/>
            <person name="Wu D."/>
            <person name="Eisen J.A."/>
        </authorList>
    </citation>
    <scope>NUCLEOTIDE SEQUENCE [LARGE SCALE GENOMIC DNA]</scope>
    <source>
        <strain evidence="2">ATCC 33386 / NCTC 11300</strain>
    </source>
</reference>
<reference evidence="1 2" key="2">
    <citation type="journal article" date="2010" name="Stand. Genomic Sci.">
        <title>Complete genome sequence of Sebaldella termitidis type strain (NCTC 11300).</title>
        <authorList>
            <person name="Harmon-Smith M."/>
            <person name="Celia L."/>
            <person name="Chertkov O."/>
            <person name="Lapidus A."/>
            <person name="Copeland A."/>
            <person name="Glavina Del Rio T."/>
            <person name="Nolan M."/>
            <person name="Lucas S."/>
            <person name="Tice H."/>
            <person name="Cheng J.F."/>
            <person name="Han C."/>
            <person name="Detter J.C."/>
            <person name="Bruce D."/>
            <person name="Goodwin L."/>
            <person name="Pitluck S."/>
            <person name="Pati A."/>
            <person name="Liolios K."/>
            <person name="Ivanova N."/>
            <person name="Mavromatis K."/>
            <person name="Mikhailova N."/>
            <person name="Chen A."/>
            <person name="Palaniappan K."/>
            <person name="Land M."/>
            <person name="Hauser L."/>
            <person name="Chang Y.J."/>
            <person name="Jeffries C.D."/>
            <person name="Brettin T."/>
            <person name="Goker M."/>
            <person name="Beck B."/>
            <person name="Bristow J."/>
            <person name="Eisen J.A."/>
            <person name="Markowitz V."/>
            <person name="Hugenholtz P."/>
            <person name="Kyrpides N.C."/>
            <person name="Klenk H.P."/>
            <person name="Chen F."/>
        </authorList>
    </citation>
    <scope>NUCLEOTIDE SEQUENCE [LARGE SCALE GENOMIC DNA]</scope>
    <source>
        <strain evidence="2">ATCC 33386 / NCTC 11300</strain>
    </source>
</reference>
<dbReference type="RefSeq" id="WP_012860893.1">
    <property type="nucleotide sequence ID" value="NC_013517.1"/>
</dbReference>
<dbReference type="KEGG" id="str:Sterm_1435"/>
<protein>
    <recommendedName>
        <fullName evidence="3">Phage protein</fullName>
    </recommendedName>
</protein>
<evidence type="ECO:0008006" key="3">
    <source>
        <dbReference type="Google" id="ProtNLM"/>
    </source>
</evidence>
<dbReference type="eggNOG" id="ENOG5032YNZ">
    <property type="taxonomic scope" value="Bacteria"/>
</dbReference>
<keyword evidence="2" id="KW-1185">Reference proteome</keyword>
<dbReference type="EMBL" id="CP001739">
    <property type="protein sequence ID" value="ACZ08297.1"/>
    <property type="molecule type" value="Genomic_DNA"/>
</dbReference>
<sequence length="144" mass="17165">MILEDIIKGINRIIKSEFPSMEIYANEIQQGFKEPCFFIKMLKLDEKQIIGERYFRRYFFDIRYHPDKHKKSQNIWGVADKLQDLLEMITTPEGHLMRGTDRNAAVEDDVLHYFISYNMFVIKPKNQEEYMEHLQQKQGVKGSG</sequence>
<proteinExistence type="predicted"/>
<gene>
    <name evidence="1" type="ordered locus">Sterm_1435</name>
</gene>
<dbReference type="HOGENOM" id="CLU_136731_0_0_0"/>
<dbReference type="Pfam" id="PF20765">
    <property type="entry name" value="Phage_tail_terminator_8"/>
    <property type="match status" value="1"/>
</dbReference>